<dbReference type="InParanoid" id="A0A059BPK1"/>
<gene>
    <name evidence="2" type="ORF">EUGRSUZ_F01700</name>
</gene>
<dbReference type="AlphaFoldDB" id="A0A059BPK1"/>
<sequence length="69" mass="7915">MVMPTTRAREWAAMARMGPPTPHPTSRTRSLGETRMRSTAISSWRRVASAWDRPGRAGEKWKDWPQPHS</sequence>
<accession>A0A059BPK1</accession>
<evidence type="ECO:0000313" key="2">
    <source>
        <dbReference type="EMBL" id="KCW68013.1"/>
    </source>
</evidence>
<evidence type="ECO:0000256" key="1">
    <source>
        <dbReference type="SAM" id="MobiDB-lite"/>
    </source>
</evidence>
<protein>
    <submittedName>
        <fullName evidence="2">Uncharacterized protein</fullName>
    </submittedName>
</protein>
<feature type="region of interest" description="Disordered" evidence="1">
    <location>
        <begin position="12"/>
        <end position="69"/>
    </location>
</feature>
<name>A0A059BPK1_EUCGR</name>
<organism evidence="2">
    <name type="scientific">Eucalyptus grandis</name>
    <name type="common">Flooded gum</name>
    <dbReference type="NCBI Taxonomy" id="71139"/>
    <lineage>
        <taxon>Eukaryota</taxon>
        <taxon>Viridiplantae</taxon>
        <taxon>Streptophyta</taxon>
        <taxon>Embryophyta</taxon>
        <taxon>Tracheophyta</taxon>
        <taxon>Spermatophyta</taxon>
        <taxon>Magnoliopsida</taxon>
        <taxon>eudicotyledons</taxon>
        <taxon>Gunneridae</taxon>
        <taxon>Pentapetalae</taxon>
        <taxon>rosids</taxon>
        <taxon>malvids</taxon>
        <taxon>Myrtales</taxon>
        <taxon>Myrtaceae</taxon>
        <taxon>Myrtoideae</taxon>
        <taxon>Eucalypteae</taxon>
        <taxon>Eucalyptus</taxon>
    </lineage>
</organism>
<reference evidence="2" key="1">
    <citation type="submission" date="2013-07" db="EMBL/GenBank/DDBJ databases">
        <title>The genome of Eucalyptus grandis.</title>
        <authorList>
            <person name="Schmutz J."/>
            <person name="Hayes R."/>
            <person name="Myburg A."/>
            <person name="Tuskan G."/>
            <person name="Grattapaglia D."/>
            <person name="Rokhsar D.S."/>
        </authorList>
    </citation>
    <scope>NUCLEOTIDE SEQUENCE</scope>
    <source>
        <tissue evidence="2">Leaf extractions</tissue>
    </source>
</reference>
<dbReference type="EMBL" id="KK198758">
    <property type="protein sequence ID" value="KCW68013.1"/>
    <property type="molecule type" value="Genomic_DNA"/>
</dbReference>
<proteinExistence type="predicted"/>
<feature type="compositionally biased region" description="Basic and acidic residues" evidence="1">
    <location>
        <begin position="53"/>
        <end position="69"/>
    </location>
</feature>
<dbReference type="Gramene" id="KCW68013">
    <property type="protein sequence ID" value="KCW68013"/>
    <property type="gene ID" value="EUGRSUZ_F01700"/>
</dbReference>